<evidence type="ECO:0000313" key="7">
    <source>
        <dbReference type="EMBL" id="KDP32505.1"/>
    </source>
</evidence>
<dbReference type="InterPro" id="IPR027417">
    <property type="entry name" value="P-loop_NTPase"/>
</dbReference>
<feature type="domain" description="NB-ARC" evidence="5">
    <location>
        <begin position="182"/>
        <end position="241"/>
    </location>
</feature>
<dbReference type="STRING" id="180498.A0A067KJQ9"/>
<accession>A0A067KJQ9</accession>
<evidence type="ECO:0000256" key="1">
    <source>
        <dbReference type="ARBA" id="ARBA00022737"/>
    </source>
</evidence>
<keyword evidence="4" id="KW-0067">ATP-binding</keyword>
<dbReference type="AlphaFoldDB" id="A0A067KJQ9"/>
<dbReference type="Gene3D" id="1.10.8.430">
    <property type="entry name" value="Helical domain of apoptotic protease-activating factors"/>
    <property type="match status" value="1"/>
</dbReference>
<keyword evidence="1" id="KW-0677">Repeat</keyword>
<evidence type="ECO:0000256" key="2">
    <source>
        <dbReference type="ARBA" id="ARBA00022741"/>
    </source>
</evidence>
<dbReference type="InterPro" id="IPR002182">
    <property type="entry name" value="NB-ARC"/>
</dbReference>
<evidence type="ECO:0000256" key="3">
    <source>
        <dbReference type="ARBA" id="ARBA00022821"/>
    </source>
</evidence>
<dbReference type="OrthoDB" id="1305223at2759"/>
<dbReference type="InterPro" id="IPR042197">
    <property type="entry name" value="Apaf_helical"/>
</dbReference>
<organism evidence="7 8">
    <name type="scientific">Jatropha curcas</name>
    <name type="common">Barbados nut</name>
    <dbReference type="NCBI Taxonomy" id="180498"/>
    <lineage>
        <taxon>Eukaryota</taxon>
        <taxon>Viridiplantae</taxon>
        <taxon>Streptophyta</taxon>
        <taxon>Embryophyta</taxon>
        <taxon>Tracheophyta</taxon>
        <taxon>Spermatophyta</taxon>
        <taxon>Magnoliopsida</taxon>
        <taxon>eudicotyledons</taxon>
        <taxon>Gunneridae</taxon>
        <taxon>Pentapetalae</taxon>
        <taxon>rosids</taxon>
        <taxon>fabids</taxon>
        <taxon>Malpighiales</taxon>
        <taxon>Euphorbiaceae</taxon>
        <taxon>Crotonoideae</taxon>
        <taxon>Jatropheae</taxon>
        <taxon>Jatropha</taxon>
    </lineage>
</organism>
<dbReference type="GO" id="GO:0006952">
    <property type="term" value="P:defense response"/>
    <property type="evidence" value="ECO:0007669"/>
    <property type="project" value="UniProtKB-KW"/>
</dbReference>
<dbReference type="Proteomes" id="UP000027138">
    <property type="component" value="Unassembled WGS sequence"/>
</dbReference>
<protein>
    <recommendedName>
        <fullName evidence="9">Rx N-terminal domain-containing protein</fullName>
    </recommendedName>
</protein>
<evidence type="ECO:0008006" key="9">
    <source>
        <dbReference type="Google" id="ProtNLM"/>
    </source>
</evidence>
<gene>
    <name evidence="7" type="ORF">JCGZ_14708</name>
</gene>
<dbReference type="SUPFAM" id="SSF52540">
    <property type="entry name" value="P-loop containing nucleoside triphosphate hydrolases"/>
    <property type="match status" value="1"/>
</dbReference>
<dbReference type="PANTHER" id="PTHR36766">
    <property type="entry name" value="PLANT BROAD-SPECTRUM MILDEW RESISTANCE PROTEIN RPW8"/>
    <property type="match status" value="1"/>
</dbReference>
<dbReference type="InterPro" id="IPR041118">
    <property type="entry name" value="Rx_N"/>
</dbReference>
<dbReference type="PANTHER" id="PTHR36766:SF38">
    <property type="entry name" value="DISEASE RESISTANCE PROTEIN RGA3"/>
    <property type="match status" value="1"/>
</dbReference>
<feature type="domain" description="Disease resistance N-terminal" evidence="6">
    <location>
        <begin position="10"/>
        <end position="90"/>
    </location>
</feature>
<evidence type="ECO:0000259" key="5">
    <source>
        <dbReference type="Pfam" id="PF00931"/>
    </source>
</evidence>
<proteinExistence type="predicted"/>
<evidence type="ECO:0000256" key="4">
    <source>
        <dbReference type="ARBA" id="ARBA00022840"/>
    </source>
</evidence>
<dbReference type="EMBL" id="KK914581">
    <property type="protein sequence ID" value="KDP32505.1"/>
    <property type="molecule type" value="Genomic_DNA"/>
</dbReference>
<keyword evidence="8" id="KW-1185">Reference proteome</keyword>
<dbReference type="Pfam" id="PF18052">
    <property type="entry name" value="Rx_N"/>
    <property type="match status" value="1"/>
</dbReference>
<dbReference type="GO" id="GO:0043531">
    <property type="term" value="F:ADP binding"/>
    <property type="evidence" value="ECO:0007669"/>
    <property type="project" value="InterPro"/>
</dbReference>
<dbReference type="GO" id="GO:0005524">
    <property type="term" value="F:ATP binding"/>
    <property type="evidence" value="ECO:0007669"/>
    <property type="project" value="UniProtKB-KW"/>
</dbReference>
<reference evidence="7 8" key="1">
    <citation type="journal article" date="2014" name="PLoS ONE">
        <title>Global Analysis of Gene Expression Profiles in Physic Nut (Jatropha curcas L.) Seedlings Exposed to Salt Stress.</title>
        <authorList>
            <person name="Zhang L."/>
            <person name="Zhang C."/>
            <person name="Wu P."/>
            <person name="Chen Y."/>
            <person name="Li M."/>
            <person name="Jiang H."/>
            <person name="Wu G."/>
        </authorList>
    </citation>
    <scope>NUCLEOTIDE SEQUENCE [LARGE SCALE GENOMIC DNA]</scope>
    <source>
        <strain evidence="8">cv. GZQX0401</strain>
        <tissue evidence="7">Young leaves</tissue>
    </source>
</reference>
<keyword evidence="2" id="KW-0547">Nucleotide-binding</keyword>
<name>A0A067KJQ9_JATCU</name>
<evidence type="ECO:0000313" key="8">
    <source>
        <dbReference type="Proteomes" id="UP000027138"/>
    </source>
</evidence>
<dbReference type="Pfam" id="PF00931">
    <property type="entry name" value="NB-ARC"/>
    <property type="match status" value="1"/>
</dbReference>
<sequence length="283" mass="32305">MAEAFLSNLVTKVASKLVLPAIKEAKLWWRTKEEFNKLEETVLTVQGVLIDAEEQYSQSHQVRVWVDSLKQAFYDADDLLDDFSTEEVRKFPYSVKMAYKIKKIRRKLNAIAENRKFHLDSNRHENIDFMNIHDGTDQIHSSLPEIVIGRGDDKDEMIQFLLSSNFDGNTSEGETKLDPLVSENVLIVSIVGIRGASGSRTIVTTRLRTVAYRIRSNLTYELRSLSEEESWSLFKQMAFKQGKVETQEHELVGREIVAKCAGVPLAIRAIGRLLYMLASFVEC</sequence>
<dbReference type="Gene3D" id="1.20.5.4130">
    <property type="match status" value="1"/>
</dbReference>
<evidence type="ECO:0000259" key="6">
    <source>
        <dbReference type="Pfam" id="PF18052"/>
    </source>
</evidence>
<keyword evidence="3" id="KW-0611">Plant defense</keyword>